<protein>
    <submittedName>
        <fullName evidence="1">Uncharacterized protein</fullName>
    </submittedName>
</protein>
<reference evidence="2" key="1">
    <citation type="submission" date="2020-02" db="EMBL/GenBank/DDBJ databases">
        <authorList>
            <person name="Olsen N.S."/>
            <person name="Forero-Junco L."/>
            <person name="Kot W."/>
            <person name="Hansen L.H."/>
        </authorList>
    </citation>
    <scope>NUCLEOTIDE SEQUENCE [LARGE SCALE GENOMIC DNA]</scope>
</reference>
<dbReference type="Proteomes" id="UP000502113">
    <property type="component" value="Segment"/>
</dbReference>
<evidence type="ECO:0000313" key="2">
    <source>
        <dbReference type="Proteomes" id="UP000502113"/>
    </source>
</evidence>
<organism evidence="1 2">
    <name type="scientific">Enterococcus phage vipetofem</name>
    <dbReference type="NCBI Taxonomy" id="2719594"/>
    <lineage>
        <taxon>Viruses</taxon>
        <taxon>Duplodnaviria</taxon>
        <taxon>Heunggongvirae</taxon>
        <taxon>Uroviricota</taxon>
        <taxon>Caudoviricetes</taxon>
        <taxon>Andrewesvirinae</taxon>
        <taxon>Vipetofemvirus</taxon>
        <taxon>Vipetofemvirus vipetofem</taxon>
    </lineage>
</organism>
<name>A0A6G9LMZ8_9CAUD</name>
<proteinExistence type="predicted"/>
<evidence type="ECO:0000313" key="1">
    <source>
        <dbReference type="EMBL" id="QIQ66389.1"/>
    </source>
</evidence>
<dbReference type="EMBL" id="MT119361">
    <property type="protein sequence ID" value="QIQ66389.1"/>
    <property type="molecule type" value="Genomic_DNA"/>
</dbReference>
<keyword evidence="2" id="KW-1185">Reference proteome</keyword>
<gene>
    <name evidence="1" type="ORF">vipetofem_91</name>
</gene>
<sequence>MAKVKYSKYDVYDFLDSKKAEILEKKLAPLYKIRDEIKYEGIKAKYSKINIEKLNEKISELNGMLSDIDFEYSTYSSKLYGLYVTTGNMKDKILKKGLEKAVADDVSYTVMLHELPDYNQAEDNIRQTRGEIVEEFQKLDRMVKSCKDGAQAVLHLNKLGFDTSTIKPSSGSNELLVLNINNDLLGLPEESSDVAENSEF</sequence>
<accession>A0A6G9LMZ8</accession>